<feature type="binding site" evidence="1">
    <location>
        <position position="240"/>
    </location>
    <ligand>
        <name>Mg(2+)</name>
        <dbReference type="ChEBI" id="CHEBI:18420"/>
        <label>1</label>
    </ligand>
</feature>
<dbReference type="PANTHER" id="PTHR16222">
    <property type="entry name" value="ADP-RIBOSYLGLYCOHYDROLASE"/>
    <property type="match status" value="1"/>
</dbReference>
<dbReference type="AlphaFoldDB" id="A0A5D6WF04"/>
<dbReference type="EMBL" id="VTOZ01000032">
    <property type="protein sequence ID" value="TYZ27101.1"/>
    <property type="molecule type" value="Genomic_DNA"/>
</dbReference>
<feature type="binding site" evidence="1">
    <location>
        <position position="237"/>
    </location>
    <ligand>
        <name>Mg(2+)</name>
        <dbReference type="ChEBI" id="CHEBI:18420"/>
        <label>1</label>
    </ligand>
</feature>
<accession>A0A5D6WF04</accession>
<feature type="binding site" evidence="1">
    <location>
        <position position="239"/>
    </location>
    <ligand>
        <name>Mg(2+)</name>
        <dbReference type="ChEBI" id="CHEBI:18420"/>
        <label>1</label>
    </ligand>
</feature>
<keyword evidence="2" id="KW-0378">Hydrolase</keyword>
<keyword evidence="1" id="KW-0479">Metal-binding</keyword>
<dbReference type="Proteomes" id="UP000322783">
    <property type="component" value="Unassembled WGS sequence"/>
</dbReference>
<dbReference type="PANTHER" id="PTHR16222:SF12">
    <property type="entry name" value="ADP-RIBOSYLGLYCOHYDROLASE-RELATED"/>
    <property type="match status" value="1"/>
</dbReference>
<evidence type="ECO:0000313" key="2">
    <source>
        <dbReference type="EMBL" id="TYZ27101.1"/>
    </source>
</evidence>
<dbReference type="RefSeq" id="WP_149189781.1">
    <property type="nucleotide sequence ID" value="NZ_VTOZ01000032.1"/>
</dbReference>
<evidence type="ECO:0000313" key="3">
    <source>
        <dbReference type="Proteomes" id="UP000322783"/>
    </source>
</evidence>
<comment type="cofactor">
    <cofactor evidence="1">
        <name>Mg(2+)</name>
        <dbReference type="ChEBI" id="CHEBI:18420"/>
    </cofactor>
    <text evidence="1">Binds 2 magnesium ions per subunit.</text>
</comment>
<keyword evidence="1" id="KW-0460">Magnesium</keyword>
<dbReference type="Gene3D" id="1.10.4080.10">
    <property type="entry name" value="ADP-ribosylation/Crystallin J1"/>
    <property type="match status" value="1"/>
</dbReference>
<feature type="binding site" evidence="1">
    <location>
        <position position="34"/>
    </location>
    <ligand>
        <name>Mg(2+)</name>
        <dbReference type="ChEBI" id="CHEBI:18420"/>
        <label>1</label>
    </ligand>
</feature>
<reference evidence="2 3" key="1">
    <citation type="submission" date="2019-08" db="EMBL/GenBank/DDBJ databases">
        <title>Selenomonas sp. mPRGC5 and Selenomonas sp. mPRGC8 isolated from ruminal fluid of dairy goat (Capra hircus).</title>
        <authorList>
            <person name="Poothong S."/>
            <person name="Nuengjamnong C."/>
            <person name="Tanasupawat S."/>
        </authorList>
    </citation>
    <scope>NUCLEOTIDE SEQUENCE [LARGE SCALE GENOMIC DNA]</scope>
    <source>
        <strain evidence="3">mPRGC8</strain>
    </source>
</reference>
<proteinExistence type="predicted"/>
<dbReference type="InterPro" id="IPR036705">
    <property type="entry name" value="Ribosyl_crysJ1_sf"/>
</dbReference>
<evidence type="ECO:0000256" key="1">
    <source>
        <dbReference type="PIRSR" id="PIRSR605502-1"/>
    </source>
</evidence>
<dbReference type="SUPFAM" id="SSF101478">
    <property type="entry name" value="ADP-ribosylglycohydrolase"/>
    <property type="match status" value="1"/>
</dbReference>
<dbReference type="GO" id="GO:0016787">
    <property type="term" value="F:hydrolase activity"/>
    <property type="evidence" value="ECO:0007669"/>
    <property type="project" value="UniProtKB-KW"/>
</dbReference>
<dbReference type="Pfam" id="PF03747">
    <property type="entry name" value="ADP_ribosyl_GH"/>
    <property type="match status" value="1"/>
</dbReference>
<dbReference type="GO" id="GO:0046872">
    <property type="term" value="F:metal ion binding"/>
    <property type="evidence" value="ECO:0007669"/>
    <property type="project" value="UniProtKB-KW"/>
</dbReference>
<keyword evidence="3" id="KW-1185">Reference proteome</keyword>
<sequence length="309" mass="34768">MLGAIVGDIVGSVYEWNNIKTKDFPLFRDGCFFTDDTVMTCAVAEAVMNGGEKDDFIDAMKKYGSMYPDAGYGGRFRAWLFSDNREPYNSFGNGSAMRVSPCAWVMDCGFCARTGMWPSNGRAGARLSAEVTHNHPEGIKGAMATADAIFMNRFNFGGYYIDYGKPINDDPEECKRRVKEHIEKEYGYDLSCTLDEIRPDYKFNETCQDTVPQAIIAFLESTDFEDAIRNAISLGGDSDTLAAITGSIAEAAYGIPDWIRDKAYSYLDEPLKDVLRRWRKYIRNINGDRRALHTMLTGMNEYIRNNPQA</sequence>
<name>A0A5D6WF04_9FIRM</name>
<dbReference type="InterPro" id="IPR005502">
    <property type="entry name" value="Ribosyl_crysJ1"/>
</dbReference>
<gene>
    <name evidence="2" type="ORF">FZ041_12370</name>
</gene>
<organism evidence="2 3">
    <name type="scientific">Selenomonas caprae</name>
    <dbReference type="NCBI Taxonomy" id="2606905"/>
    <lineage>
        <taxon>Bacteria</taxon>
        <taxon>Bacillati</taxon>
        <taxon>Bacillota</taxon>
        <taxon>Negativicutes</taxon>
        <taxon>Selenomonadales</taxon>
        <taxon>Selenomonadaceae</taxon>
        <taxon>Selenomonas</taxon>
    </lineage>
</organism>
<comment type="caution">
    <text evidence="2">The sequence shown here is derived from an EMBL/GenBank/DDBJ whole genome shotgun (WGS) entry which is preliminary data.</text>
</comment>
<dbReference type="InterPro" id="IPR050792">
    <property type="entry name" value="ADP-ribosylglycohydrolase"/>
</dbReference>
<feature type="binding site" evidence="1">
    <location>
        <position position="35"/>
    </location>
    <ligand>
        <name>Mg(2+)</name>
        <dbReference type="ChEBI" id="CHEBI:18420"/>
        <label>1</label>
    </ligand>
</feature>
<feature type="binding site" evidence="1">
    <location>
        <position position="36"/>
    </location>
    <ligand>
        <name>Mg(2+)</name>
        <dbReference type="ChEBI" id="CHEBI:18420"/>
        <label>1</label>
    </ligand>
</feature>
<protein>
    <submittedName>
        <fullName evidence="2">ADP-ribosylglycohydrolase family protein</fullName>
    </submittedName>
</protein>